<accession>A0A2T3LF85</accession>
<keyword evidence="2" id="KW-1185">Reference proteome</keyword>
<protein>
    <submittedName>
        <fullName evidence="1">Uncharacterized protein</fullName>
    </submittedName>
</protein>
<evidence type="ECO:0000313" key="1">
    <source>
        <dbReference type="EMBL" id="PSV50042.1"/>
    </source>
</evidence>
<evidence type="ECO:0000313" key="2">
    <source>
        <dbReference type="Proteomes" id="UP000241803"/>
    </source>
</evidence>
<organism evidence="1 2">
    <name type="scientific">Photobacterium indicum</name>
    <dbReference type="NCBI Taxonomy" id="81447"/>
    <lineage>
        <taxon>Bacteria</taxon>
        <taxon>Pseudomonadati</taxon>
        <taxon>Pseudomonadota</taxon>
        <taxon>Gammaproteobacteria</taxon>
        <taxon>Vibrionales</taxon>
        <taxon>Vibrionaceae</taxon>
        <taxon>Photobacterium</taxon>
    </lineage>
</organism>
<dbReference type="RefSeq" id="WP_107252626.1">
    <property type="nucleotide sequence ID" value="NZ_PYOC01000001.1"/>
</dbReference>
<dbReference type="Proteomes" id="UP000241803">
    <property type="component" value="Unassembled WGS sequence"/>
</dbReference>
<comment type="caution">
    <text evidence="1">The sequence shown here is derived from an EMBL/GenBank/DDBJ whole genome shotgun (WGS) entry which is preliminary data.</text>
</comment>
<dbReference type="AlphaFoldDB" id="A0A2T3LF85"/>
<gene>
    <name evidence="1" type="ORF">C9J47_05690</name>
</gene>
<reference evidence="1 2" key="1">
    <citation type="submission" date="2018-03" db="EMBL/GenBank/DDBJ databases">
        <title>Whole genome sequencing of Histamine producing bacteria.</title>
        <authorList>
            <person name="Butler K."/>
        </authorList>
    </citation>
    <scope>NUCLEOTIDE SEQUENCE [LARGE SCALE GENOMIC DNA]</scope>
    <source>
        <strain evidence="1 2">ATCC 19614</strain>
    </source>
</reference>
<sequence>MASEKPSITGYLSMSRDVARFENHLMTNAGSLYYASHLGFELDYWMNPDIKFDPQSLNIWVINQAMLREIVIINSSISIIDNKLNLSYTLASAYEQSNNYIFGGKYGLEY</sequence>
<dbReference type="EMBL" id="PYOC01000001">
    <property type="protein sequence ID" value="PSV50042.1"/>
    <property type="molecule type" value="Genomic_DNA"/>
</dbReference>
<name>A0A2T3LF85_9GAMM</name>
<proteinExistence type="predicted"/>